<organism evidence="4 5">
    <name type="scientific">Durusdinium trenchii</name>
    <dbReference type="NCBI Taxonomy" id="1381693"/>
    <lineage>
        <taxon>Eukaryota</taxon>
        <taxon>Sar</taxon>
        <taxon>Alveolata</taxon>
        <taxon>Dinophyceae</taxon>
        <taxon>Suessiales</taxon>
        <taxon>Symbiodiniaceae</taxon>
        <taxon>Durusdinium</taxon>
    </lineage>
</organism>
<evidence type="ECO:0000313" key="4">
    <source>
        <dbReference type="EMBL" id="CAK9066863.1"/>
    </source>
</evidence>
<dbReference type="Proteomes" id="UP001642464">
    <property type="component" value="Unassembled WGS sequence"/>
</dbReference>
<evidence type="ECO:0000313" key="5">
    <source>
        <dbReference type="Proteomes" id="UP001642464"/>
    </source>
</evidence>
<feature type="domain" description="RRM" evidence="3">
    <location>
        <begin position="100"/>
        <end position="185"/>
    </location>
</feature>
<proteinExistence type="predicted"/>
<dbReference type="Pfam" id="PF04059">
    <property type="entry name" value="RRM_2"/>
    <property type="match status" value="1"/>
</dbReference>
<reference evidence="4 5" key="1">
    <citation type="submission" date="2024-02" db="EMBL/GenBank/DDBJ databases">
        <authorList>
            <person name="Chen Y."/>
            <person name="Shah S."/>
            <person name="Dougan E. K."/>
            <person name="Thang M."/>
            <person name="Chan C."/>
        </authorList>
    </citation>
    <scope>NUCLEOTIDE SEQUENCE [LARGE SCALE GENOMIC DNA]</scope>
</reference>
<sequence>MAQSPSSASSAASGRSRLSMPSGRSEACEGVGEDGLTQFSQTLTEALAKFGAGGTLSTTESSSPSTRTREFDTGTASEDASFASVMSSLYGGSFAATGRTTAMLKNVPAKYTQRKLMRELLGAGFQGKLDFIYLPMDPRSRNARGFAFCNFSTPAAADEFCGTFHKKFLKSYTAEGPLEVAPAEIQGFEANVDHYFEVRASRKEKGRDTFGSPTFLRPLPTHMLAQYRNMEKESGSQRSSAPSEASSRPWRVTTHDPEPGTRPKPLGSTAGAVSLHRCTTCWQMKSVHDFCPHCEQVAAYPTEKVVAYPTEQVASTPPRLVGPSFWI</sequence>
<dbReference type="InterPro" id="IPR012677">
    <property type="entry name" value="Nucleotide-bd_a/b_plait_sf"/>
</dbReference>
<dbReference type="InterPro" id="IPR000504">
    <property type="entry name" value="RRM_dom"/>
</dbReference>
<keyword evidence="1" id="KW-0694">RNA-binding</keyword>
<feature type="compositionally biased region" description="Low complexity" evidence="2">
    <location>
        <begin position="55"/>
        <end position="66"/>
    </location>
</feature>
<dbReference type="InterPro" id="IPR007201">
    <property type="entry name" value="Mei2-like_Rrm_C"/>
</dbReference>
<comment type="caution">
    <text evidence="4">The sequence shown here is derived from an EMBL/GenBank/DDBJ whole genome shotgun (WGS) entry which is preliminary data.</text>
</comment>
<name>A0ABP0NTU7_9DINO</name>
<evidence type="ECO:0000256" key="1">
    <source>
        <dbReference type="PROSITE-ProRule" id="PRU00176"/>
    </source>
</evidence>
<dbReference type="InterPro" id="IPR035979">
    <property type="entry name" value="RBD_domain_sf"/>
</dbReference>
<dbReference type="EMBL" id="CAXAMM010030668">
    <property type="protein sequence ID" value="CAK9066863.1"/>
    <property type="molecule type" value="Genomic_DNA"/>
</dbReference>
<feature type="region of interest" description="Disordered" evidence="2">
    <location>
        <begin position="54"/>
        <end position="75"/>
    </location>
</feature>
<evidence type="ECO:0000259" key="3">
    <source>
        <dbReference type="PROSITE" id="PS50102"/>
    </source>
</evidence>
<protein>
    <submittedName>
        <fullName evidence="4">Protein MEI2-like 4 (OML4) (MEI2-like protein 4)</fullName>
    </submittedName>
</protein>
<accession>A0ABP0NTU7</accession>
<gene>
    <name evidence="4" type="ORF">SCF082_LOCUS33943</name>
</gene>
<feature type="compositionally biased region" description="Low complexity" evidence="2">
    <location>
        <begin position="236"/>
        <end position="249"/>
    </location>
</feature>
<feature type="region of interest" description="Disordered" evidence="2">
    <location>
        <begin position="1"/>
        <end position="33"/>
    </location>
</feature>
<feature type="region of interest" description="Disordered" evidence="2">
    <location>
        <begin position="230"/>
        <end position="268"/>
    </location>
</feature>
<evidence type="ECO:0000256" key="2">
    <source>
        <dbReference type="SAM" id="MobiDB-lite"/>
    </source>
</evidence>
<keyword evidence="5" id="KW-1185">Reference proteome</keyword>
<dbReference type="SUPFAM" id="SSF54928">
    <property type="entry name" value="RNA-binding domain, RBD"/>
    <property type="match status" value="1"/>
</dbReference>
<dbReference type="Gene3D" id="3.30.70.330">
    <property type="match status" value="1"/>
</dbReference>
<feature type="compositionally biased region" description="Low complexity" evidence="2">
    <location>
        <begin position="1"/>
        <end position="19"/>
    </location>
</feature>
<dbReference type="PROSITE" id="PS50102">
    <property type="entry name" value="RRM"/>
    <property type="match status" value="1"/>
</dbReference>